<gene>
    <name evidence="11" type="ORF">H8S67_22580</name>
</gene>
<evidence type="ECO:0000256" key="5">
    <source>
        <dbReference type="ARBA" id="ARBA00022692"/>
    </source>
</evidence>
<keyword evidence="12" id="KW-1185">Reference proteome</keyword>
<feature type="transmembrane region" description="Helical" evidence="10">
    <location>
        <begin position="237"/>
        <end position="258"/>
    </location>
</feature>
<evidence type="ECO:0000256" key="9">
    <source>
        <dbReference type="ARBA" id="ARBA00031636"/>
    </source>
</evidence>
<dbReference type="PANTHER" id="PTHR43298">
    <property type="entry name" value="MULTIDRUG RESISTANCE PROTEIN NORM-RELATED"/>
    <property type="match status" value="1"/>
</dbReference>
<comment type="caution">
    <text evidence="11">The sequence shown here is derived from an EMBL/GenBank/DDBJ whole genome shotgun (WGS) entry which is preliminary data.</text>
</comment>
<dbReference type="InterPro" id="IPR002528">
    <property type="entry name" value="MATE_fam"/>
</dbReference>
<sequence length="452" mass="49736">MVSSKNMTSGPSLTILFKFTVPLLLGNLLQQTYSIVDAVIVGKSLGINSLAAVGAGTSVITLILGFCSGCCGGFGIPMAQKFGAQDFATLYKYIIISLKISAVISVAIASTTSILCSYILKWMQTPETIMNEAYLYLLITFLGIPFIFYYNLFSSILRAVGDSKTPFFFLIFSTFVNIILDLLTIIVLDYGVAGAAVATVLSQGLSASLCYVYIKRKYDIFNIRHANEFDSRVAKQLLYIGIPMGLQVSITAIGMIMLQSANNSLGTVYIAAFTAAMRIKIFFVCLLESLGIAMATFSGQNYGAGKLERIYLGIKSALSLVFAYVVILNIIVWEFSKELILLFVDVSETYVIENAILFIRISAVFFIVLGISFTLRYTIQGMGYTRLSLLSGVSEMLARTYVSLFAVPVFKFRAICFGDPIAWCFAVFFLFPAFKYVYKKCDNSENSNKCTL</sequence>
<evidence type="ECO:0000256" key="10">
    <source>
        <dbReference type="SAM" id="Phobius"/>
    </source>
</evidence>
<feature type="transmembrane region" description="Helical" evidence="10">
    <location>
        <begin position="12"/>
        <end position="30"/>
    </location>
</feature>
<evidence type="ECO:0000256" key="8">
    <source>
        <dbReference type="ARBA" id="ARBA00023136"/>
    </source>
</evidence>
<evidence type="ECO:0000313" key="12">
    <source>
        <dbReference type="Proteomes" id="UP000600600"/>
    </source>
</evidence>
<evidence type="ECO:0000313" key="11">
    <source>
        <dbReference type="EMBL" id="MBC5607427.1"/>
    </source>
</evidence>
<dbReference type="PANTHER" id="PTHR43298:SF2">
    <property type="entry name" value="FMN_FAD EXPORTER YEEO-RELATED"/>
    <property type="match status" value="1"/>
</dbReference>
<protein>
    <recommendedName>
        <fullName evidence="9">Multidrug-efflux transporter</fullName>
    </recommendedName>
</protein>
<name>A0ABR7CI01_9BACE</name>
<evidence type="ECO:0000256" key="1">
    <source>
        <dbReference type="ARBA" id="ARBA00004651"/>
    </source>
</evidence>
<dbReference type="InterPro" id="IPR050222">
    <property type="entry name" value="MATE_MdtK"/>
</dbReference>
<feature type="transmembrane region" description="Helical" evidence="10">
    <location>
        <begin position="192"/>
        <end position="214"/>
    </location>
</feature>
<dbReference type="EMBL" id="JACOOE010000023">
    <property type="protein sequence ID" value="MBC5607427.1"/>
    <property type="molecule type" value="Genomic_DNA"/>
</dbReference>
<reference evidence="11 12" key="1">
    <citation type="submission" date="2020-08" db="EMBL/GenBank/DDBJ databases">
        <title>Genome public.</title>
        <authorList>
            <person name="Liu C."/>
            <person name="Sun Q."/>
        </authorList>
    </citation>
    <scope>NUCLEOTIDE SEQUENCE [LARGE SCALE GENOMIC DNA]</scope>
    <source>
        <strain evidence="11 12">M27</strain>
    </source>
</reference>
<keyword evidence="8 10" id="KW-0472">Membrane</keyword>
<keyword evidence="6 10" id="KW-1133">Transmembrane helix</keyword>
<feature type="transmembrane region" description="Helical" evidence="10">
    <location>
        <begin position="396"/>
        <end position="414"/>
    </location>
</feature>
<dbReference type="NCBIfam" id="TIGR00797">
    <property type="entry name" value="matE"/>
    <property type="match status" value="1"/>
</dbReference>
<feature type="transmembrane region" description="Helical" evidence="10">
    <location>
        <begin position="165"/>
        <end position="186"/>
    </location>
</feature>
<dbReference type="Proteomes" id="UP000600600">
    <property type="component" value="Unassembled WGS sequence"/>
</dbReference>
<dbReference type="Pfam" id="PF01554">
    <property type="entry name" value="MatE"/>
    <property type="match status" value="2"/>
</dbReference>
<keyword evidence="5 10" id="KW-0812">Transmembrane</keyword>
<evidence type="ECO:0000256" key="3">
    <source>
        <dbReference type="ARBA" id="ARBA00022449"/>
    </source>
</evidence>
<feature type="transmembrane region" description="Helical" evidence="10">
    <location>
        <begin position="420"/>
        <end position="438"/>
    </location>
</feature>
<feature type="transmembrane region" description="Helical" evidence="10">
    <location>
        <begin position="133"/>
        <end position="153"/>
    </location>
</feature>
<feature type="transmembrane region" description="Helical" evidence="10">
    <location>
        <begin position="317"/>
        <end position="335"/>
    </location>
</feature>
<evidence type="ECO:0000256" key="4">
    <source>
        <dbReference type="ARBA" id="ARBA00022475"/>
    </source>
</evidence>
<comment type="subcellular location">
    <subcellularLocation>
        <location evidence="1">Cell membrane</location>
        <topology evidence="1">Multi-pass membrane protein</topology>
    </subcellularLocation>
</comment>
<dbReference type="CDD" id="cd13138">
    <property type="entry name" value="MATE_yoeA_like"/>
    <property type="match status" value="1"/>
</dbReference>
<feature type="transmembrane region" description="Helical" evidence="10">
    <location>
        <begin position="96"/>
        <end position="121"/>
    </location>
</feature>
<keyword evidence="2" id="KW-0813">Transport</keyword>
<accession>A0ABR7CI01</accession>
<keyword evidence="7" id="KW-0406">Ion transport</keyword>
<organism evidence="11 12">
    <name type="scientific">Bacteroides difficilis</name>
    <dbReference type="NCBI Taxonomy" id="2763021"/>
    <lineage>
        <taxon>Bacteria</taxon>
        <taxon>Pseudomonadati</taxon>
        <taxon>Bacteroidota</taxon>
        <taxon>Bacteroidia</taxon>
        <taxon>Bacteroidales</taxon>
        <taxon>Bacteroidaceae</taxon>
        <taxon>Bacteroides</taxon>
    </lineage>
</organism>
<dbReference type="RefSeq" id="WP_186968635.1">
    <property type="nucleotide sequence ID" value="NZ_JACOOE010000023.1"/>
</dbReference>
<evidence type="ECO:0000256" key="2">
    <source>
        <dbReference type="ARBA" id="ARBA00022448"/>
    </source>
</evidence>
<feature type="transmembrane region" description="Helical" evidence="10">
    <location>
        <begin position="270"/>
        <end position="297"/>
    </location>
</feature>
<feature type="transmembrane region" description="Helical" evidence="10">
    <location>
        <begin position="355"/>
        <end position="375"/>
    </location>
</feature>
<keyword evidence="3" id="KW-0050">Antiport</keyword>
<proteinExistence type="predicted"/>
<dbReference type="InterPro" id="IPR048279">
    <property type="entry name" value="MdtK-like"/>
</dbReference>
<keyword evidence="4" id="KW-1003">Cell membrane</keyword>
<feature type="transmembrane region" description="Helical" evidence="10">
    <location>
        <begin position="50"/>
        <end position="76"/>
    </location>
</feature>
<evidence type="ECO:0000256" key="6">
    <source>
        <dbReference type="ARBA" id="ARBA00022989"/>
    </source>
</evidence>
<evidence type="ECO:0000256" key="7">
    <source>
        <dbReference type="ARBA" id="ARBA00023065"/>
    </source>
</evidence>
<dbReference type="PIRSF" id="PIRSF006603">
    <property type="entry name" value="DinF"/>
    <property type="match status" value="1"/>
</dbReference>